<evidence type="ECO:0000259" key="3">
    <source>
        <dbReference type="PROSITE" id="PS50157"/>
    </source>
</evidence>
<dbReference type="Gene3D" id="3.30.160.60">
    <property type="entry name" value="Classic Zinc Finger"/>
    <property type="match status" value="1"/>
</dbReference>
<sequence>MFASIDMANLLKSTPLIPSDPSTSAQSNQLFESSTNGIKPINLTIKKEIDGRISASPGESLSHSPPIAYEVSVPLLETGICTYPILQAVLPSILLVDVNEEKTRENLPKLFRISQMQIEYLLRSQNELVQQLSEVNKELTAKKLISALLRSKKSPVFECAACKKTFVSSSFLQSHLRRRHPKESAKKSPSYKQ</sequence>
<evidence type="ECO:0000313" key="4">
    <source>
        <dbReference type="Proteomes" id="UP000887575"/>
    </source>
</evidence>
<keyword evidence="2" id="KW-0863">Zinc-finger</keyword>
<dbReference type="PROSITE" id="PS50157">
    <property type="entry name" value="ZINC_FINGER_C2H2_2"/>
    <property type="match status" value="1"/>
</dbReference>
<keyword evidence="2" id="KW-0862">Zinc</keyword>
<keyword evidence="4" id="KW-1185">Reference proteome</keyword>
<dbReference type="InterPro" id="IPR013087">
    <property type="entry name" value="Znf_C2H2_type"/>
</dbReference>
<name>A0AAF3FNA2_9BILA</name>
<evidence type="ECO:0000313" key="5">
    <source>
        <dbReference type="WBParaSite" id="MBELARI_LOCUS8226"/>
    </source>
</evidence>
<proteinExistence type="predicted"/>
<dbReference type="WBParaSite" id="MBELARI_LOCUS8226">
    <property type="protein sequence ID" value="MBELARI_LOCUS8226"/>
    <property type="gene ID" value="MBELARI_LOCUS8226"/>
</dbReference>
<dbReference type="GO" id="GO:0005737">
    <property type="term" value="C:cytoplasm"/>
    <property type="evidence" value="ECO:0007669"/>
    <property type="project" value="TreeGrafter"/>
</dbReference>
<feature type="domain" description="C2H2-type" evidence="3">
    <location>
        <begin position="157"/>
        <end position="185"/>
    </location>
</feature>
<evidence type="ECO:0000256" key="1">
    <source>
        <dbReference type="ARBA" id="ARBA00023054"/>
    </source>
</evidence>
<dbReference type="PANTHER" id="PTHR21502:SF3">
    <property type="entry name" value="CILIUM ASSEMBLY PROTEIN DZIP1L"/>
    <property type="match status" value="1"/>
</dbReference>
<dbReference type="Proteomes" id="UP000887575">
    <property type="component" value="Unassembled WGS sequence"/>
</dbReference>
<keyword evidence="2" id="KW-0479">Metal-binding</keyword>
<dbReference type="PROSITE" id="PS00028">
    <property type="entry name" value="ZINC_FINGER_C2H2_1"/>
    <property type="match status" value="1"/>
</dbReference>
<reference evidence="5" key="1">
    <citation type="submission" date="2024-02" db="UniProtKB">
        <authorList>
            <consortium name="WormBaseParasite"/>
        </authorList>
    </citation>
    <scope>IDENTIFICATION</scope>
</reference>
<evidence type="ECO:0000256" key="2">
    <source>
        <dbReference type="PROSITE-ProRule" id="PRU00042"/>
    </source>
</evidence>
<dbReference type="PANTHER" id="PTHR21502">
    <property type="entry name" value="ZINC FINGER PROTEIN DZIP1"/>
    <property type="match status" value="1"/>
</dbReference>
<dbReference type="AlphaFoldDB" id="A0AAF3FNA2"/>
<dbReference type="InterPro" id="IPR051241">
    <property type="entry name" value="DZIP_RILPL"/>
</dbReference>
<keyword evidence="1" id="KW-0175">Coiled coil</keyword>
<protein>
    <submittedName>
        <fullName evidence="5">C2H2-type domain-containing protein</fullName>
    </submittedName>
</protein>
<organism evidence="4 5">
    <name type="scientific">Mesorhabditis belari</name>
    <dbReference type="NCBI Taxonomy" id="2138241"/>
    <lineage>
        <taxon>Eukaryota</taxon>
        <taxon>Metazoa</taxon>
        <taxon>Ecdysozoa</taxon>
        <taxon>Nematoda</taxon>
        <taxon>Chromadorea</taxon>
        <taxon>Rhabditida</taxon>
        <taxon>Rhabditina</taxon>
        <taxon>Rhabditomorpha</taxon>
        <taxon>Rhabditoidea</taxon>
        <taxon>Rhabditidae</taxon>
        <taxon>Mesorhabditinae</taxon>
        <taxon>Mesorhabditis</taxon>
    </lineage>
</organism>
<accession>A0AAF3FNA2</accession>
<dbReference type="GO" id="GO:0008270">
    <property type="term" value="F:zinc ion binding"/>
    <property type="evidence" value="ECO:0007669"/>
    <property type="project" value="UniProtKB-KW"/>
</dbReference>